<keyword evidence="3" id="KW-1185">Reference proteome</keyword>
<evidence type="ECO:0000256" key="1">
    <source>
        <dbReference type="SAM" id="Phobius"/>
    </source>
</evidence>
<dbReference type="RefSeq" id="WP_170146150.1">
    <property type="nucleotide sequence ID" value="NZ_CBCSGC010000137.1"/>
</dbReference>
<protein>
    <submittedName>
        <fullName evidence="2">Uncharacterized protein</fullName>
    </submittedName>
</protein>
<evidence type="ECO:0000313" key="2">
    <source>
        <dbReference type="EMBL" id="RAR86589.1"/>
    </source>
</evidence>
<evidence type="ECO:0000313" key="3">
    <source>
        <dbReference type="Proteomes" id="UP000248856"/>
    </source>
</evidence>
<name>A0A328ZL43_9BURK</name>
<keyword evidence="1" id="KW-0472">Membrane</keyword>
<keyword evidence="1" id="KW-0812">Transmembrane</keyword>
<dbReference type="AlphaFoldDB" id="A0A328ZL43"/>
<accession>A0A328ZL43</accession>
<dbReference type="Proteomes" id="UP000248856">
    <property type="component" value="Unassembled WGS sequence"/>
</dbReference>
<feature type="transmembrane region" description="Helical" evidence="1">
    <location>
        <begin position="29"/>
        <end position="49"/>
    </location>
</feature>
<comment type="caution">
    <text evidence="2">The sequence shown here is derived from an EMBL/GenBank/DDBJ whole genome shotgun (WGS) entry which is preliminary data.</text>
</comment>
<sequence>MAHDDTTTAHTGEQHAPDGVEAVVPFMPIVLPVAGGVLMFLLAFIAIYMA</sequence>
<proteinExistence type="predicted"/>
<reference evidence="2 3" key="1">
    <citation type="submission" date="2018-06" db="EMBL/GenBank/DDBJ databases">
        <title>Genomic Encyclopedia of Archaeal and Bacterial Type Strains, Phase II (KMG-II): from individual species to whole genera.</title>
        <authorList>
            <person name="Goeker M."/>
        </authorList>
    </citation>
    <scope>NUCLEOTIDE SEQUENCE [LARGE SCALE GENOMIC DNA]</scope>
    <source>
        <strain evidence="2 3">CFPB 3232</strain>
    </source>
</reference>
<keyword evidence="1" id="KW-1133">Transmembrane helix</keyword>
<dbReference type="EMBL" id="QLTA01000001">
    <property type="protein sequence ID" value="RAR86589.1"/>
    <property type="molecule type" value="Genomic_DNA"/>
</dbReference>
<organism evidence="2 3">
    <name type="scientific">Paracidovorax anthurii</name>
    <dbReference type="NCBI Taxonomy" id="78229"/>
    <lineage>
        <taxon>Bacteria</taxon>
        <taxon>Pseudomonadati</taxon>
        <taxon>Pseudomonadota</taxon>
        <taxon>Betaproteobacteria</taxon>
        <taxon>Burkholderiales</taxon>
        <taxon>Comamonadaceae</taxon>
        <taxon>Paracidovorax</taxon>
    </lineage>
</organism>
<gene>
    <name evidence="2" type="ORF">AX018_1001176</name>
</gene>